<evidence type="ECO:0000313" key="1">
    <source>
        <dbReference type="EMBL" id="RXR08725.1"/>
    </source>
</evidence>
<dbReference type="Pfam" id="PF03695">
    <property type="entry name" value="UPF0149"/>
    <property type="match status" value="1"/>
</dbReference>
<name>A0A4Q1JZG2_9GAMM</name>
<organism evidence="1 2">
    <name type="scientific">Pseudoxanthomonas composti</name>
    <dbReference type="NCBI Taxonomy" id="2137479"/>
    <lineage>
        <taxon>Bacteria</taxon>
        <taxon>Pseudomonadati</taxon>
        <taxon>Pseudomonadota</taxon>
        <taxon>Gammaproteobacteria</taxon>
        <taxon>Lysobacterales</taxon>
        <taxon>Lysobacteraceae</taxon>
        <taxon>Pseudoxanthomonas</taxon>
    </lineage>
</organism>
<reference evidence="1 2" key="1">
    <citation type="submission" date="2019-01" db="EMBL/GenBank/DDBJ databases">
        <title>Pseudoxanthomonas composti sp. nov., isolated from compost.</title>
        <authorList>
            <person name="Yang G."/>
        </authorList>
    </citation>
    <scope>NUCLEOTIDE SEQUENCE [LARGE SCALE GENOMIC DNA]</scope>
    <source>
        <strain evidence="1 2">GSS15</strain>
    </source>
</reference>
<dbReference type="NCBIfam" id="TIGR02292">
    <property type="entry name" value="ygfB_yecA"/>
    <property type="match status" value="1"/>
</dbReference>
<protein>
    <submittedName>
        <fullName evidence="1">YecA family protein</fullName>
    </submittedName>
</protein>
<proteinExistence type="predicted"/>
<comment type="caution">
    <text evidence="1">The sequence shown here is derived from an EMBL/GenBank/DDBJ whole genome shotgun (WGS) entry which is preliminary data.</text>
</comment>
<dbReference type="InterPro" id="IPR011978">
    <property type="entry name" value="YgfB-like"/>
</dbReference>
<gene>
    <name evidence="1" type="ORF">EPA99_02610</name>
</gene>
<dbReference type="InterPro" id="IPR036255">
    <property type="entry name" value="YgfB-like_sf"/>
</dbReference>
<dbReference type="SUPFAM" id="SSF101327">
    <property type="entry name" value="YgfB-like"/>
    <property type="match status" value="1"/>
</dbReference>
<accession>A0A4Q1JZG2</accession>
<dbReference type="OrthoDB" id="570299at2"/>
<dbReference type="EMBL" id="SAWZ01000001">
    <property type="protein sequence ID" value="RXR08725.1"/>
    <property type="molecule type" value="Genomic_DNA"/>
</dbReference>
<sequence>MNIEVEQGPMADAALERLETLLLEQVVPEGGMTLEMVDGYLSALAVGPEPVMPGEFLPLVWGQAQAEDPEHAQARTELVMQLWHHIRWRVGQPPEEEAEDGQGTSVRAELMPLLLMPETDDDQDGEDPLAGIPEDFPLGVAWATGFLQGVSLRGEAWQAWLAGDEDFLDDMSMVLTLSVLDAEHAAQMEMEADQVLMLEERMQLVIELPGMLHDLHLRRLQGHEGGQRLH</sequence>
<dbReference type="RefSeq" id="WP_129469616.1">
    <property type="nucleotide sequence ID" value="NZ_SAWZ01000001.1"/>
</dbReference>
<keyword evidence="2" id="KW-1185">Reference proteome</keyword>
<evidence type="ECO:0000313" key="2">
    <source>
        <dbReference type="Proteomes" id="UP000289784"/>
    </source>
</evidence>
<dbReference type="AlphaFoldDB" id="A0A4Q1JZG2"/>
<dbReference type="Proteomes" id="UP000289784">
    <property type="component" value="Unassembled WGS sequence"/>
</dbReference>